<evidence type="ECO:0000259" key="20">
    <source>
        <dbReference type="PROSITE" id="PS51195"/>
    </source>
</evidence>
<dbReference type="GO" id="GO:0000466">
    <property type="term" value="P:maturation of 5.8S rRNA from tricistronic rRNA transcript (SSU-rRNA, 5.8S rRNA, LSU-rRNA)"/>
    <property type="evidence" value="ECO:0007669"/>
    <property type="project" value="EnsemblFungi"/>
</dbReference>
<dbReference type="SUPFAM" id="SSF52540">
    <property type="entry name" value="P-loop containing nucleoside triphosphate hydrolases"/>
    <property type="match status" value="2"/>
</dbReference>
<evidence type="ECO:0000313" key="21">
    <source>
        <dbReference type="EMBL" id="CCF57101.1"/>
    </source>
</evidence>
<dbReference type="FunCoup" id="H2ARV1">
    <property type="interactions" value="1194"/>
</dbReference>
<keyword evidence="8" id="KW-0698">rRNA processing</keyword>
<evidence type="ECO:0000256" key="12">
    <source>
        <dbReference type="ARBA" id="ARBA00022840"/>
    </source>
</evidence>
<dbReference type="GO" id="GO:1902626">
    <property type="term" value="P:assembly of large subunit precursor of preribosome"/>
    <property type="evidence" value="ECO:0007669"/>
    <property type="project" value="EnsemblFungi"/>
</dbReference>
<dbReference type="eggNOG" id="KOG0337">
    <property type="taxonomic scope" value="Eukaryota"/>
</dbReference>
<feature type="compositionally biased region" description="Basic residues" evidence="17">
    <location>
        <begin position="962"/>
        <end position="973"/>
    </location>
</feature>
<keyword evidence="9" id="KW-0547">Nucleotide-binding</keyword>
<keyword evidence="22" id="KW-1185">Reference proteome</keyword>
<dbReference type="InterPro" id="IPR011545">
    <property type="entry name" value="DEAD/DEAH_box_helicase_dom"/>
</dbReference>
<evidence type="ECO:0000259" key="18">
    <source>
        <dbReference type="PROSITE" id="PS51192"/>
    </source>
</evidence>
<evidence type="ECO:0000256" key="10">
    <source>
        <dbReference type="ARBA" id="ARBA00022801"/>
    </source>
</evidence>
<dbReference type="GO" id="GO:0000463">
    <property type="term" value="P:maturation of LSU-rRNA from tricistronic rRNA transcript (SSU-rRNA, 5.8S rRNA, LSU-rRNA)"/>
    <property type="evidence" value="ECO:0007669"/>
    <property type="project" value="EnsemblFungi"/>
</dbReference>
<dbReference type="Gene3D" id="3.40.50.300">
    <property type="entry name" value="P-loop containing nucleotide triphosphate hydrolases"/>
    <property type="match status" value="2"/>
</dbReference>
<comment type="subcellular location">
    <subcellularLocation>
        <location evidence="2">Nucleus</location>
        <location evidence="2">Nucleolus</location>
    </subcellularLocation>
</comment>
<evidence type="ECO:0000256" key="7">
    <source>
        <dbReference type="ARBA" id="ARBA00022517"/>
    </source>
</evidence>
<feature type="region of interest" description="Disordered" evidence="17">
    <location>
        <begin position="870"/>
        <end position="973"/>
    </location>
</feature>
<keyword evidence="12" id="KW-0067">ATP-binding</keyword>
<dbReference type="FunFam" id="3.40.50.300:FF:000865">
    <property type="entry name" value="ATP-dependent RNA helicase DDX54"/>
    <property type="match status" value="1"/>
</dbReference>
<evidence type="ECO:0000256" key="14">
    <source>
        <dbReference type="ARBA" id="ARBA00023242"/>
    </source>
</evidence>
<dbReference type="GO" id="GO:0042802">
    <property type="term" value="F:identical protein binding"/>
    <property type="evidence" value="ECO:0007669"/>
    <property type="project" value="EnsemblFungi"/>
</dbReference>
<evidence type="ECO:0000256" key="8">
    <source>
        <dbReference type="ARBA" id="ARBA00022552"/>
    </source>
</evidence>
<feature type="compositionally biased region" description="Basic residues" evidence="17">
    <location>
        <begin position="393"/>
        <end position="405"/>
    </location>
</feature>
<gene>
    <name evidence="21" type="primary">KAFR0C01060</name>
    <name evidence="21" type="ORF">KAFR_0C01060</name>
</gene>
<dbReference type="GeneID" id="13885020"/>
<dbReference type="InterPro" id="IPR012541">
    <property type="entry name" value="DBP10_C"/>
</dbReference>
<dbReference type="PROSITE" id="PS51192">
    <property type="entry name" value="HELICASE_ATP_BIND_1"/>
    <property type="match status" value="1"/>
</dbReference>
<dbReference type="EMBL" id="HE650823">
    <property type="protein sequence ID" value="CCF57101.1"/>
    <property type="molecule type" value="Genomic_DNA"/>
</dbReference>
<reference evidence="21 22" key="1">
    <citation type="journal article" date="2011" name="Proc. Natl. Acad. Sci. U.S.A.">
        <title>Evolutionary erosion of yeast sex chromosomes by mating-type switching accidents.</title>
        <authorList>
            <person name="Gordon J.L."/>
            <person name="Armisen D."/>
            <person name="Proux-Wera E."/>
            <person name="Oheigeartaigh S.S."/>
            <person name="Byrne K.P."/>
            <person name="Wolfe K.H."/>
        </authorList>
    </citation>
    <scope>NUCLEOTIDE SEQUENCE [LARGE SCALE GENOMIC DNA]</scope>
    <source>
        <strain evidence="22">ATCC 22294 / BCRC 22015 / CBS 2517 / CECT 1963 / NBRC 1671 / NRRL Y-8276</strain>
    </source>
</reference>
<feature type="compositionally biased region" description="Acidic residues" evidence="17">
    <location>
        <begin position="37"/>
        <end position="52"/>
    </location>
</feature>
<feature type="short sequence motif" description="Q motif" evidence="16">
    <location>
        <begin position="121"/>
        <end position="149"/>
    </location>
</feature>
<evidence type="ECO:0000256" key="4">
    <source>
        <dbReference type="ARBA" id="ARBA00012552"/>
    </source>
</evidence>
<feature type="compositionally biased region" description="Basic and acidic residues" evidence="17">
    <location>
        <begin position="942"/>
        <end position="961"/>
    </location>
</feature>
<dbReference type="STRING" id="1071382.H2ARV1"/>
<evidence type="ECO:0000256" key="9">
    <source>
        <dbReference type="ARBA" id="ARBA00022741"/>
    </source>
</evidence>
<comment type="function">
    <text evidence="1">ATP-binding RNA helicase involved in the biogenesis of 60S ribosomal subunits and is required for the normal formation of 25S and 5.8S rRNAs.</text>
</comment>
<dbReference type="GO" id="GO:0005730">
    <property type="term" value="C:nucleolus"/>
    <property type="evidence" value="ECO:0007669"/>
    <property type="project" value="UniProtKB-SubCell"/>
</dbReference>
<keyword evidence="11" id="KW-0347">Helicase</keyword>
<comment type="similarity">
    <text evidence="3">Belongs to the DEAD box helicase family. DDX54/DBP10 subfamily.</text>
</comment>
<dbReference type="GO" id="GO:0005524">
    <property type="term" value="F:ATP binding"/>
    <property type="evidence" value="ECO:0007669"/>
    <property type="project" value="UniProtKB-KW"/>
</dbReference>
<dbReference type="Pfam" id="PF08147">
    <property type="entry name" value="DBP10CT"/>
    <property type="match status" value="1"/>
</dbReference>
<dbReference type="InterPro" id="IPR014001">
    <property type="entry name" value="Helicase_ATP-bd"/>
</dbReference>
<evidence type="ECO:0000256" key="6">
    <source>
        <dbReference type="ARBA" id="ARBA00021760"/>
    </source>
</evidence>
<dbReference type="InterPro" id="IPR033517">
    <property type="entry name" value="DDX54/DBP10_DEAD-box_helicase"/>
</dbReference>
<evidence type="ECO:0000256" key="1">
    <source>
        <dbReference type="ARBA" id="ARBA00003706"/>
    </source>
</evidence>
<dbReference type="PANTHER" id="PTHR47959:SF8">
    <property type="entry name" value="RNA HELICASE"/>
    <property type="match status" value="1"/>
</dbReference>
<dbReference type="InterPro" id="IPR014014">
    <property type="entry name" value="RNA_helicase_DEAD_Q_motif"/>
</dbReference>
<dbReference type="GO" id="GO:0003723">
    <property type="term" value="F:RNA binding"/>
    <property type="evidence" value="ECO:0007669"/>
    <property type="project" value="UniProtKB-KW"/>
</dbReference>
<organism evidence="21 22">
    <name type="scientific">Kazachstania africana (strain ATCC 22294 / BCRC 22015 / CBS 2517 / CECT 1963 / NBRC 1671 / NRRL Y-8276)</name>
    <name type="common">Yeast</name>
    <name type="synonym">Kluyveromyces africanus</name>
    <dbReference type="NCBI Taxonomy" id="1071382"/>
    <lineage>
        <taxon>Eukaryota</taxon>
        <taxon>Fungi</taxon>
        <taxon>Dikarya</taxon>
        <taxon>Ascomycota</taxon>
        <taxon>Saccharomycotina</taxon>
        <taxon>Saccharomycetes</taxon>
        <taxon>Saccharomycetales</taxon>
        <taxon>Saccharomycetaceae</taxon>
        <taxon>Kazachstania</taxon>
    </lineage>
</organism>
<dbReference type="SMART" id="SM01123">
    <property type="entry name" value="DBP10CT"/>
    <property type="match status" value="1"/>
</dbReference>
<evidence type="ECO:0000256" key="17">
    <source>
        <dbReference type="SAM" id="MobiDB-lite"/>
    </source>
</evidence>
<keyword evidence="13" id="KW-0694">RNA-binding</keyword>
<comment type="catalytic activity">
    <reaction evidence="15">
        <text>ATP + H2O = ADP + phosphate + H(+)</text>
        <dbReference type="Rhea" id="RHEA:13065"/>
        <dbReference type="ChEBI" id="CHEBI:15377"/>
        <dbReference type="ChEBI" id="CHEBI:15378"/>
        <dbReference type="ChEBI" id="CHEBI:30616"/>
        <dbReference type="ChEBI" id="CHEBI:43474"/>
        <dbReference type="ChEBI" id="CHEBI:456216"/>
        <dbReference type="EC" id="3.6.4.13"/>
    </reaction>
</comment>
<name>H2ARV1_KAZAF</name>
<dbReference type="Proteomes" id="UP000005220">
    <property type="component" value="Chromosome 3"/>
</dbReference>
<dbReference type="CDD" id="cd18787">
    <property type="entry name" value="SF2_C_DEAD"/>
    <property type="match status" value="1"/>
</dbReference>
<dbReference type="KEGG" id="kaf:KAFR_0C01060"/>
<dbReference type="GO" id="GO:0005829">
    <property type="term" value="C:cytosol"/>
    <property type="evidence" value="ECO:0007669"/>
    <property type="project" value="TreeGrafter"/>
</dbReference>
<dbReference type="SMART" id="SM00490">
    <property type="entry name" value="HELICc"/>
    <property type="match status" value="1"/>
</dbReference>
<dbReference type="RefSeq" id="XP_003956236.1">
    <property type="nucleotide sequence ID" value="XM_003956187.1"/>
</dbReference>
<dbReference type="InterPro" id="IPR050079">
    <property type="entry name" value="DEAD_box_RNA_helicase"/>
</dbReference>
<feature type="compositionally biased region" description="Basic and acidic residues" evidence="17">
    <location>
        <begin position="58"/>
        <end position="69"/>
    </location>
</feature>
<feature type="domain" description="DEAD-box RNA helicase Q" evidence="20">
    <location>
        <begin position="121"/>
        <end position="149"/>
    </location>
</feature>
<feature type="region of interest" description="Disordered" evidence="17">
    <location>
        <begin position="1"/>
        <end position="72"/>
    </location>
</feature>
<dbReference type="Pfam" id="PF00270">
    <property type="entry name" value="DEAD"/>
    <property type="match status" value="1"/>
</dbReference>
<dbReference type="PANTHER" id="PTHR47959">
    <property type="entry name" value="ATP-DEPENDENT RNA HELICASE RHLE-RELATED"/>
    <property type="match status" value="1"/>
</dbReference>
<feature type="compositionally biased region" description="Basic residues" evidence="17">
    <location>
        <begin position="893"/>
        <end position="903"/>
    </location>
</feature>
<feature type="domain" description="Helicase ATP-binding" evidence="18">
    <location>
        <begin position="152"/>
        <end position="324"/>
    </location>
</feature>
<dbReference type="InterPro" id="IPR001650">
    <property type="entry name" value="Helicase_C-like"/>
</dbReference>
<dbReference type="EC" id="3.6.4.13" evidence="4"/>
<feature type="compositionally biased region" description="Polar residues" evidence="17">
    <location>
        <begin position="872"/>
        <end position="891"/>
    </location>
</feature>
<dbReference type="SMART" id="SM00487">
    <property type="entry name" value="DEXDc"/>
    <property type="match status" value="1"/>
</dbReference>
<dbReference type="GO" id="GO:0030687">
    <property type="term" value="C:preribosome, large subunit precursor"/>
    <property type="evidence" value="ECO:0007669"/>
    <property type="project" value="EnsemblFungi"/>
</dbReference>
<feature type="compositionally biased region" description="Basic and acidic residues" evidence="17">
    <location>
        <begin position="906"/>
        <end position="917"/>
    </location>
</feature>
<evidence type="ECO:0000313" key="22">
    <source>
        <dbReference type="Proteomes" id="UP000005220"/>
    </source>
</evidence>
<feature type="domain" description="Helicase C-terminal" evidence="19">
    <location>
        <begin position="408"/>
        <end position="551"/>
    </location>
</feature>
<dbReference type="HOGENOM" id="CLU_003041_5_1_1"/>
<keyword evidence="14" id="KW-0539">Nucleus</keyword>
<dbReference type="InterPro" id="IPR027417">
    <property type="entry name" value="P-loop_NTPase"/>
</dbReference>
<evidence type="ECO:0000256" key="15">
    <source>
        <dbReference type="ARBA" id="ARBA00047984"/>
    </source>
</evidence>
<protein>
    <recommendedName>
        <fullName evidence="5">ATP-dependent RNA helicase DBP10</fullName>
        <ecNumber evidence="4">3.6.4.13</ecNumber>
    </recommendedName>
    <alternativeName>
        <fullName evidence="6">ATP-dependent RNA helicase dbp10</fullName>
    </alternativeName>
</protein>
<dbReference type="GO" id="GO:0016887">
    <property type="term" value="F:ATP hydrolysis activity"/>
    <property type="evidence" value="ECO:0007669"/>
    <property type="project" value="RHEA"/>
</dbReference>
<dbReference type="PROSITE" id="PS51194">
    <property type="entry name" value="HELICASE_CTER"/>
    <property type="match status" value="1"/>
</dbReference>
<sequence length="973" mass="110869">MVALNKRTLQEHDSDSETESANEFDIASNIALNSSDSDSDSDVDEQDGEVEDIISYSDDEKSQVEEVPKKSKKEKKVIKDFPLLELSDDEDSKKQANDNDDDVNSYFSTNNLNTKTKHKKGSFASFGLSKLILTNISKRGFRQPTPIQRKTIPLILQSRDIVGMARTGSGKTAAFVLPMIEKLKTHSSKIGARAIILSPSRELAMQTHNVFKEFSKGSDLRSVLLTGGDSLEDQFGMIMANPDVIIATPGRFLHLKVEMNLDLKSVEYICFDEADRLFEMGFQEQLNELIYSLPSNRQTLLFSATLPSSLVDFAKAGLTNPVLVRLDTETKISENLEMLFLSIKNEEREANLLYLLQEEICIPLATEEQIKKLNNESKIDDDSDSEDDEATRRQKRKSKNFKKQRLPPANQLPSEKATIIFVPTRHHVEYISQLLKDCGYLVSYIYGTLDQRARNRQLYNFRLGLTSILVVTDVAARGVDIPMLANVINFSLPVSSKVFVHRVGRTARAGNRGWAYSIVSENELPYLLDLELFLGKKILLTSMYDATCDIMKKKWVSEGKSELTFQDPKPSYTNRMVLGSAPRLQVEDLNDLYTGVLSGSFDLKMMKQTALKAEKLYFRTRTSASPESMKRSKEIILSGWDEQNIRFGKNVEKEKFQFLAKLQNRHNKETVFEFARNPDDEMSVLMKRRRRQLAPIQRKAEERRELMEKERLAGLTHRIEDQILKGDDFEAGYTVPEDALKEFEDADKVLEASNKKSEQKTFRDENFFLSHYAPTSAIQDQQYKLSTGFTNAAAEAAYDLNSDDKVQVHKQTATVKWDKKRKKYVNMQGIDNKKYIVGESGQKIAASFRSGKFEEWSKARKLKPLKVGARESTMQTNLLSNPTENNSNGQKTVRGKFKHKQMKSPKLPDKFRDDYEKQKKKVASALARGAHVKGYSGPGMKNELKSTEQIRKERMAKENRRAKNARPSKKRKF</sequence>
<evidence type="ECO:0000256" key="5">
    <source>
        <dbReference type="ARBA" id="ARBA00019117"/>
    </source>
</evidence>
<evidence type="ECO:0000256" key="13">
    <source>
        <dbReference type="ARBA" id="ARBA00022884"/>
    </source>
</evidence>
<dbReference type="GO" id="GO:0003724">
    <property type="term" value="F:RNA helicase activity"/>
    <property type="evidence" value="ECO:0007669"/>
    <property type="project" value="UniProtKB-EC"/>
</dbReference>
<keyword evidence="10" id="KW-0378">Hydrolase</keyword>
<feature type="region of interest" description="Disordered" evidence="17">
    <location>
        <begin position="375"/>
        <end position="408"/>
    </location>
</feature>
<proteinExistence type="inferred from homology"/>
<dbReference type="Pfam" id="PF00271">
    <property type="entry name" value="Helicase_C"/>
    <property type="match status" value="1"/>
</dbReference>
<accession>H2ARV1</accession>
<evidence type="ECO:0000259" key="19">
    <source>
        <dbReference type="PROSITE" id="PS51194"/>
    </source>
</evidence>
<dbReference type="AlphaFoldDB" id="H2ARV1"/>
<evidence type="ECO:0000256" key="2">
    <source>
        <dbReference type="ARBA" id="ARBA00004604"/>
    </source>
</evidence>
<evidence type="ECO:0000256" key="3">
    <source>
        <dbReference type="ARBA" id="ARBA00010379"/>
    </source>
</evidence>
<keyword evidence="7" id="KW-0690">Ribosome biogenesis</keyword>
<dbReference type="InParanoid" id="H2ARV1"/>
<dbReference type="OrthoDB" id="10261375at2759"/>
<dbReference type="CDD" id="cd17959">
    <property type="entry name" value="DEADc_DDX54"/>
    <property type="match status" value="1"/>
</dbReference>
<dbReference type="PROSITE" id="PS51195">
    <property type="entry name" value="Q_MOTIF"/>
    <property type="match status" value="1"/>
</dbReference>
<evidence type="ECO:0000256" key="11">
    <source>
        <dbReference type="ARBA" id="ARBA00022806"/>
    </source>
</evidence>
<evidence type="ECO:0000256" key="16">
    <source>
        <dbReference type="PROSITE-ProRule" id="PRU00552"/>
    </source>
</evidence>